<feature type="transmembrane region" description="Helical" evidence="1">
    <location>
        <begin position="250"/>
        <end position="271"/>
    </location>
</feature>
<feature type="transmembrane region" description="Helical" evidence="1">
    <location>
        <begin position="311"/>
        <end position="329"/>
    </location>
</feature>
<keyword evidence="5" id="KW-1185">Reference proteome</keyword>
<feature type="transmembrane region" description="Helical" evidence="1">
    <location>
        <begin position="73"/>
        <end position="92"/>
    </location>
</feature>
<accession>A0A923SD14</accession>
<proteinExistence type="predicted"/>
<feature type="domain" description="Acyltransferase 3" evidence="2">
    <location>
        <begin position="8"/>
        <end position="327"/>
    </location>
</feature>
<dbReference type="PANTHER" id="PTHR23028">
    <property type="entry name" value="ACETYLTRANSFERASE"/>
    <property type="match status" value="1"/>
</dbReference>
<dbReference type="InterPro" id="IPR002656">
    <property type="entry name" value="Acyl_transf_3_dom"/>
</dbReference>
<dbReference type="GO" id="GO:0016020">
    <property type="term" value="C:membrane"/>
    <property type="evidence" value="ECO:0007669"/>
    <property type="project" value="TreeGrafter"/>
</dbReference>
<feature type="transmembrane region" description="Helical" evidence="1">
    <location>
        <begin position="191"/>
        <end position="214"/>
    </location>
</feature>
<protein>
    <submittedName>
        <fullName evidence="4">Acyltransferase</fullName>
    </submittedName>
</protein>
<feature type="domain" description="SGNH" evidence="3">
    <location>
        <begin position="385"/>
        <end position="629"/>
    </location>
</feature>
<evidence type="ECO:0000313" key="5">
    <source>
        <dbReference type="Proteomes" id="UP000608513"/>
    </source>
</evidence>
<sequence length="645" mass="70587">MVGKRFDIQFLRGVAVLSVVLFHAFKETFVAGYLGVDVFFVISGFLITGMILRDLERSTFSFHNFYRRRARRLLPATISTLSVTTVLAVFLLTPAEFGDYAKQLIGALTFTANFFLAQQTGYFAGEAETKVLLHIWSLSLEEQFYFIAPAILWFTPMRGRPWLLVGAAGLSAALCYLLMRGEVPHLSTKAAAKAAFFMLPARAWELLIGGFAAWVMLRRPQLQVPYPIKLVALALTAVVLVRWRGAQHPGIGAALICLTTSVMLLGSSVWLRENLITKAVARLGDWSYSVYLVHWPLFAFAFIVYLGEPPVWLCAALVLVSLVLGYLQYKFVEQPLLNGWLQPEKRMWVGLGLGAGGLAVCAAAIAHVSTPMPGMGPQIGLSQACDQQGGKYKQLAVCRTGNDPEMVLWGDSFAMHLVPGFTKVMGPQWPFVQATKSACSPLVGLAHTSGGYNESWARDCIAFNRGVVESLRDMPSVRFVVLASSWVQVLNSGGQQLFDVDHQRPWSAEVTRSHLLSTIRELQALGKQVVLVGPTAMAKYDVGACNARALTGRVLAGLDNCDPLRDEIQGRLGNVLDELRTASLSTGAVLLLPTSAMCTELKCHSVVEGKSVYRDRGHLTPHGSEYVVRSMGFAQVLGRSSISIP</sequence>
<dbReference type="GO" id="GO:0016747">
    <property type="term" value="F:acyltransferase activity, transferring groups other than amino-acyl groups"/>
    <property type="evidence" value="ECO:0007669"/>
    <property type="project" value="InterPro"/>
</dbReference>
<reference evidence="4" key="1">
    <citation type="submission" date="2020-08" db="EMBL/GenBank/DDBJ databases">
        <title>Ramlibacter sp. USB13 16S ribosomal RNA gene genome sequencing and assembly.</title>
        <authorList>
            <person name="Kang M."/>
        </authorList>
    </citation>
    <scope>NUCLEOTIDE SEQUENCE</scope>
    <source>
        <strain evidence="4">USB13</strain>
    </source>
</reference>
<dbReference type="PANTHER" id="PTHR23028:SF53">
    <property type="entry name" value="ACYL_TRANSF_3 DOMAIN-CONTAINING PROTEIN"/>
    <property type="match status" value="1"/>
</dbReference>
<dbReference type="Pfam" id="PF01757">
    <property type="entry name" value="Acyl_transf_3"/>
    <property type="match status" value="1"/>
</dbReference>
<feature type="transmembrane region" description="Helical" evidence="1">
    <location>
        <begin position="131"/>
        <end position="155"/>
    </location>
</feature>
<dbReference type="InterPro" id="IPR043968">
    <property type="entry name" value="SGNH"/>
</dbReference>
<keyword evidence="4" id="KW-0012">Acyltransferase</keyword>
<dbReference type="EMBL" id="JACORT010000008">
    <property type="protein sequence ID" value="MBC5784858.1"/>
    <property type="molecule type" value="Genomic_DNA"/>
</dbReference>
<dbReference type="AlphaFoldDB" id="A0A923SD14"/>
<feature type="transmembrane region" description="Helical" evidence="1">
    <location>
        <begin position="286"/>
        <end position="306"/>
    </location>
</feature>
<feature type="transmembrane region" description="Helical" evidence="1">
    <location>
        <begin position="226"/>
        <end position="243"/>
    </location>
</feature>
<dbReference type="InterPro" id="IPR050879">
    <property type="entry name" value="Acyltransferase_3"/>
</dbReference>
<name>A0A923SD14_9BURK</name>
<dbReference type="Proteomes" id="UP000608513">
    <property type="component" value="Unassembled WGS sequence"/>
</dbReference>
<keyword evidence="1" id="KW-0472">Membrane</keyword>
<dbReference type="GO" id="GO:0009103">
    <property type="term" value="P:lipopolysaccharide biosynthetic process"/>
    <property type="evidence" value="ECO:0007669"/>
    <property type="project" value="TreeGrafter"/>
</dbReference>
<evidence type="ECO:0000313" key="4">
    <source>
        <dbReference type="EMBL" id="MBC5784858.1"/>
    </source>
</evidence>
<dbReference type="RefSeq" id="WP_187077603.1">
    <property type="nucleotide sequence ID" value="NZ_JACORT010000008.1"/>
</dbReference>
<organism evidence="4 5">
    <name type="scientific">Ramlibacter cellulosilyticus</name>
    <dbReference type="NCBI Taxonomy" id="2764187"/>
    <lineage>
        <taxon>Bacteria</taxon>
        <taxon>Pseudomonadati</taxon>
        <taxon>Pseudomonadota</taxon>
        <taxon>Betaproteobacteria</taxon>
        <taxon>Burkholderiales</taxon>
        <taxon>Comamonadaceae</taxon>
        <taxon>Ramlibacter</taxon>
    </lineage>
</organism>
<dbReference type="Pfam" id="PF19040">
    <property type="entry name" value="SGNH"/>
    <property type="match status" value="1"/>
</dbReference>
<evidence type="ECO:0000259" key="2">
    <source>
        <dbReference type="Pfam" id="PF01757"/>
    </source>
</evidence>
<gene>
    <name evidence="4" type="ORF">H8N03_18060</name>
</gene>
<comment type="caution">
    <text evidence="4">The sequence shown here is derived from an EMBL/GenBank/DDBJ whole genome shotgun (WGS) entry which is preliminary data.</text>
</comment>
<evidence type="ECO:0000259" key="3">
    <source>
        <dbReference type="Pfam" id="PF19040"/>
    </source>
</evidence>
<evidence type="ECO:0000256" key="1">
    <source>
        <dbReference type="SAM" id="Phobius"/>
    </source>
</evidence>
<keyword evidence="1" id="KW-1133">Transmembrane helix</keyword>
<keyword evidence="1" id="KW-0812">Transmembrane</keyword>
<keyword evidence="4" id="KW-0808">Transferase</keyword>
<feature type="transmembrane region" description="Helical" evidence="1">
    <location>
        <begin position="31"/>
        <end position="52"/>
    </location>
</feature>
<feature type="transmembrane region" description="Helical" evidence="1">
    <location>
        <begin position="161"/>
        <end position="179"/>
    </location>
</feature>
<feature type="transmembrane region" description="Helical" evidence="1">
    <location>
        <begin position="349"/>
        <end position="368"/>
    </location>
</feature>